<keyword evidence="6 13" id="KW-0560">Oxidoreductase</keyword>
<dbReference type="InterPro" id="IPR037062">
    <property type="entry name" value="Malic_N_dom_sf"/>
</dbReference>
<evidence type="ECO:0000259" key="12">
    <source>
        <dbReference type="SMART" id="SM01274"/>
    </source>
</evidence>
<dbReference type="InterPro" id="IPR012302">
    <property type="entry name" value="Malic_NAD-bd"/>
</dbReference>
<feature type="active site" description="Proton acceptor" evidence="8">
    <location>
        <position position="92"/>
    </location>
</feature>
<feature type="binding site" evidence="10">
    <location>
        <position position="285"/>
    </location>
    <ligand>
        <name>a divalent metal cation</name>
        <dbReference type="ChEBI" id="CHEBI:60240"/>
    </ligand>
</feature>
<evidence type="ECO:0000256" key="7">
    <source>
        <dbReference type="ARBA" id="ARBA00023268"/>
    </source>
</evidence>
<dbReference type="OrthoDB" id="9805787at2"/>
<dbReference type="Pfam" id="PF00390">
    <property type="entry name" value="malic"/>
    <property type="match status" value="1"/>
</dbReference>
<dbReference type="InterPro" id="IPR051674">
    <property type="entry name" value="Malate_Decarboxylase"/>
</dbReference>
<evidence type="ECO:0000256" key="2">
    <source>
        <dbReference type="ARBA" id="ARBA00001946"/>
    </source>
</evidence>
<comment type="similarity">
    <text evidence="4">In the C-terminal section; belongs to the phosphate acetyltransferase and butyryltransferase family.</text>
</comment>
<comment type="cofactor">
    <cofactor evidence="2">
        <name>Mg(2+)</name>
        <dbReference type="ChEBI" id="CHEBI:18420"/>
    </cofactor>
</comment>
<dbReference type="InterPro" id="IPR012188">
    <property type="entry name" value="ME_PTA"/>
</dbReference>
<dbReference type="HOGENOM" id="CLU_012366_1_1_7"/>
<dbReference type="Gene3D" id="3.40.50.10380">
    <property type="entry name" value="Malic enzyme, N-terminal domain"/>
    <property type="match status" value="1"/>
</dbReference>
<dbReference type="SUPFAM" id="SSF51735">
    <property type="entry name" value="NAD(P)-binding Rossmann-fold domains"/>
    <property type="match status" value="1"/>
</dbReference>
<dbReference type="InterPro" id="IPR036291">
    <property type="entry name" value="NAD(P)-bd_dom_sf"/>
</dbReference>
<comment type="cofactor">
    <cofactor evidence="1">
        <name>Mn(2+)</name>
        <dbReference type="ChEBI" id="CHEBI:29035"/>
    </cofactor>
</comment>
<dbReference type="EMBL" id="CP009788">
    <property type="protein sequence ID" value="AJE03316.1"/>
    <property type="molecule type" value="Genomic_DNA"/>
</dbReference>
<dbReference type="InterPro" id="IPR002505">
    <property type="entry name" value="PTA_PTB"/>
</dbReference>
<feature type="binding site" evidence="10">
    <location>
        <begin position="74"/>
        <end position="81"/>
    </location>
    <ligand>
        <name>NADP(+)</name>
        <dbReference type="ChEBI" id="CHEBI:58349"/>
    </ligand>
</feature>
<dbReference type="InterPro" id="IPR042112">
    <property type="entry name" value="P_AcTrfase_dom2"/>
</dbReference>
<name>A0A0B5BH05_9BACT</name>
<dbReference type="FunFam" id="3.40.50.10380:FF:000003">
    <property type="entry name" value="NADP-dependent malic enzyme"/>
    <property type="match status" value="1"/>
</dbReference>
<dbReference type="Gene3D" id="3.40.50.720">
    <property type="entry name" value="NAD(P)-binding Rossmann-like Domain"/>
    <property type="match status" value="1"/>
</dbReference>
<organism evidence="13 14">
    <name type="scientific">Geobacter pickeringii</name>
    <dbReference type="NCBI Taxonomy" id="345632"/>
    <lineage>
        <taxon>Bacteria</taxon>
        <taxon>Pseudomonadati</taxon>
        <taxon>Thermodesulfobacteriota</taxon>
        <taxon>Desulfuromonadia</taxon>
        <taxon>Geobacterales</taxon>
        <taxon>Geobacteraceae</taxon>
        <taxon>Geobacter</taxon>
    </lineage>
</organism>
<dbReference type="GO" id="GO:0006108">
    <property type="term" value="P:malate metabolic process"/>
    <property type="evidence" value="ECO:0007669"/>
    <property type="project" value="InterPro"/>
</dbReference>
<dbReference type="Pfam" id="PF01515">
    <property type="entry name" value="PTA_PTB"/>
    <property type="match status" value="1"/>
</dbReference>
<dbReference type="Gene3D" id="3.40.50.10750">
    <property type="entry name" value="Isocitrate/Isopropylmalate dehydrogenase-like"/>
    <property type="match status" value="1"/>
</dbReference>
<dbReference type="Proteomes" id="UP000057609">
    <property type="component" value="Chromosome"/>
</dbReference>
<dbReference type="InterPro" id="IPR015884">
    <property type="entry name" value="Malic_enzyme_CS"/>
</dbReference>
<dbReference type="SUPFAM" id="SSF53223">
    <property type="entry name" value="Aminoacid dehydrogenase-like, N-terminal domain"/>
    <property type="match status" value="1"/>
</dbReference>
<dbReference type="RefSeq" id="WP_039742007.1">
    <property type="nucleotide sequence ID" value="NZ_CP009788.1"/>
</dbReference>
<dbReference type="KEGG" id="gpi:GPICK_08080"/>
<dbReference type="InterPro" id="IPR045213">
    <property type="entry name" value="Malic_NAD-bd_bact_type"/>
</dbReference>
<evidence type="ECO:0000256" key="6">
    <source>
        <dbReference type="ARBA" id="ARBA00023002"/>
    </source>
</evidence>
<dbReference type="EC" id="1.1.1.40" evidence="13"/>
<feature type="binding site" evidence="9">
    <location>
        <position position="135"/>
    </location>
    <ligand>
        <name>a divalent metal cation</name>
        <dbReference type="ChEBI" id="CHEBI:60240"/>
    </ligand>
</feature>
<dbReference type="AlphaFoldDB" id="A0A0B5BH05"/>
<evidence type="ECO:0000313" key="13">
    <source>
        <dbReference type="EMBL" id="AJE03316.1"/>
    </source>
</evidence>
<dbReference type="Pfam" id="PF03949">
    <property type="entry name" value="Malic_M"/>
    <property type="match status" value="1"/>
</dbReference>
<evidence type="ECO:0000313" key="14">
    <source>
        <dbReference type="Proteomes" id="UP000057609"/>
    </source>
</evidence>
<dbReference type="SMART" id="SM00919">
    <property type="entry name" value="Malic_M"/>
    <property type="match status" value="1"/>
</dbReference>
<dbReference type="PIRSF" id="PIRSF036684">
    <property type="entry name" value="ME_PTA"/>
    <property type="match status" value="1"/>
</dbReference>
<keyword evidence="14" id="KW-1185">Reference proteome</keyword>
<evidence type="ECO:0000256" key="8">
    <source>
        <dbReference type="PIRSR" id="PIRSR036684-1"/>
    </source>
</evidence>
<dbReference type="PROSITE" id="PS00331">
    <property type="entry name" value="MALIC_ENZYMES"/>
    <property type="match status" value="1"/>
</dbReference>
<dbReference type="PANTHER" id="PTHR43237">
    <property type="entry name" value="NADP-DEPENDENT MALIC ENZYME"/>
    <property type="match status" value="1"/>
</dbReference>
<evidence type="ECO:0000256" key="4">
    <source>
        <dbReference type="ARBA" id="ARBA00008756"/>
    </source>
</evidence>
<keyword evidence="5 9" id="KW-0479">Metal-binding</keyword>
<sequence>MSKKQDALDYHSSGRKGKIEVIPSKPCLTQRDLSLAYSPGVAEPCLEIEKNPEDAYKYTAKGNLVAVVSNGTAVLGLGNIGALAGKPVMEGKGVLFKRFADIDVFDIEVNSEDPEEVIKVCQLLEPTFGGINLEDIKAPECFYIEEKLKETMNIPVFHDDQHGTAIISAAGLINALLLVGKKIEEIRLVVNGAGASAIACANLALSLGLKKENLIMCDTKGIIYQGRTEGMNKYKERFAVDTPLRTLEEAAAGADVLYGLSSKGAFTPEMVRKMAANPIIFAMANPDPEITPEEARAVRGDVLIATGRSDYPNQVNNVLGFPFIFRGALDVRATTINEEMKKAAVFALAELAREECPDAVCRAYGNVKFSFGRDYIIPKPFDPRALLRVAPAIARAAMESGVARQPIEDMDKYVEHLESLQGKAKETLRMIINKAKCDPKRIVFPEGDNEKILKAAQILIEEGIGRPILIGSHEKIHAKMAELGLELNGDVTIVDPTNFERSEEYADELFRLRQRKGLTLSEARRIMTRKSRTHFGCMMVHMGDADTLLSGIDTHYPETIRPALEVIGKQQGLSSVHGLYMMVFNKGIFLMADTTVCIEPTAEELAETAILAAEKARMLDIEPTVAMLSFSNFGSVHHPQALKVKRAVEIVKERDPNLVIDGEMQSDTAVVTEILQKSFSFANLKEAANVLIFPDLNSGNICYKLLHHLGGAEAIGPILMGMKKPVHVLQRGDDVSDIVNMAAIAVVDAQNS</sequence>
<proteinExistence type="inferred from homology"/>
<evidence type="ECO:0000256" key="1">
    <source>
        <dbReference type="ARBA" id="ARBA00001936"/>
    </source>
</evidence>
<dbReference type="FunFam" id="3.40.50.720:FF:000095">
    <property type="entry name" value="NADP-dependent malic enzyme"/>
    <property type="match status" value="1"/>
</dbReference>
<accession>A0A0B5BH05</accession>
<dbReference type="GO" id="GO:0046872">
    <property type="term" value="F:metal ion binding"/>
    <property type="evidence" value="ECO:0007669"/>
    <property type="project" value="UniProtKB-KW"/>
</dbReference>
<dbReference type="SMART" id="SM01274">
    <property type="entry name" value="malic"/>
    <property type="match status" value="1"/>
</dbReference>
<dbReference type="SUPFAM" id="SSF53659">
    <property type="entry name" value="Isocitrate/Isopropylmalate dehydrogenase-like"/>
    <property type="match status" value="1"/>
</dbReference>
<dbReference type="InterPro" id="IPR012301">
    <property type="entry name" value="Malic_N_dom"/>
</dbReference>
<reference evidence="13 14" key="1">
    <citation type="journal article" date="2015" name="Genome Announc.">
        <title>Complete Genome of Geobacter pickeringii G13T, a Metal-Reducing Isolate from Sedimentary Kaolin Deposits.</title>
        <authorList>
            <person name="Badalamenti J.P."/>
            <person name="Bond D.R."/>
        </authorList>
    </citation>
    <scope>NUCLEOTIDE SEQUENCE [LARGE SCALE GENOMIC DNA]</scope>
    <source>
        <strain evidence="13 14">G13</strain>
    </source>
</reference>
<dbReference type="InterPro" id="IPR046346">
    <property type="entry name" value="Aminoacid_DH-like_N_sf"/>
</dbReference>
<feature type="binding site" evidence="10">
    <location>
        <position position="160"/>
    </location>
    <ligand>
        <name>a divalent metal cation</name>
        <dbReference type="ChEBI" id="CHEBI:60240"/>
    </ligand>
</feature>
<protein>
    <submittedName>
        <fullName evidence="13">Malic enzyme</fullName>
        <ecNumber evidence="13">1.1.1.40</ecNumber>
    </submittedName>
</protein>
<gene>
    <name evidence="13" type="ORF">GPICK_08080</name>
</gene>
<keyword evidence="7" id="KW-0511">Multifunctional enzyme</keyword>
<dbReference type="CDD" id="cd05311">
    <property type="entry name" value="NAD_bind_2_malic_enz"/>
    <property type="match status" value="1"/>
</dbReference>
<dbReference type="Gene3D" id="3.40.50.10950">
    <property type="match status" value="1"/>
</dbReference>
<dbReference type="GO" id="GO:0051287">
    <property type="term" value="F:NAD binding"/>
    <property type="evidence" value="ECO:0007669"/>
    <property type="project" value="InterPro"/>
</dbReference>
<evidence type="ECO:0000256" key="5">
    <source>
        <dbReference type="ARBA" id="ARBA00022723"/>
    </source>
</evidence>
<dbReference type="STRING" id="345632.GPICK_08080"/>
<feature type="binding site" evidence="9">
    <location>
        <position position="134"/>
    </location>
    <ligand>
        <name>a divalent metal cation</name>
        <dbReference type="ChEBI" id="CHEBI:60240"/>
    </ligand>
</feature>
<evidence type="ECO:0000259" key="11">
    <source>
        <dbReference type="SMART" id="SM00919"/>
    </source>
</evidence>
<feature type="domain" description="Malic enzyme NAD-binding" evidence="11">
    <location>
        <begin position="161"/>
        <end position="398"/>
    </location>
</feature>
<evidence type="ECO:0000256" key="3">
    <source>
        <dbReference type="ARBA" id="ARBA00007686"/>
    </source>
</evidence>
<dbReference type="InterPro" id="IPR042113">
    <property type="entry name" value="P_AcTrfase_dom1"/>
</dbReference>
<dbReference type="PANTHER" id="PTHR43237:SF4">
    <property type="entry name" value="NADP-DEPENDENT MALIC ENZYME"/>
    <property type="match status" value="1"/>
</dbReference>
<evidence type="ECO:0000256" key="10">
    <source>
        <dbReference type="PIRSR" id="PIRSR036684-3"/>
    </source>
</evidence>
<dbReference type="GO" id="GO:0004473">
    <property type="term" value="F:malate dehydrogenase (decarboxylating) (NADP+) activity"/>
    <property type="evidence" value="ECO:0007669"/>
    <property type="project" value="UniProtKB-EC"/>
</dbReference>
<keyword evidence="10" id="KW-0521">NADP</keyword>
<evidence type="ECO:0000256" key="9">
    <source>
        <dbReference type="PIRSR" id="PIRSR036684-2"/>
    </source>
</evidence>
<comment type="similarity">
    <text evidence="3">In the N-terminal section; belongs to the malic enzymes family.</text>
</comment>
<feature type="domain" description="Malic enzyme N-terminal" evidence="12">
    <location>
        <begin position="16"/>
        <end position="149"/>
    </location>
</feature>
<dbReference type="GO" id="GO:0016746">
    <property type="term" value="F:acyltransferase activity"/>
    <property type="evidence" value="ECO:0007669"/>
    <property type="project" value="InterPro"/>
</dbReference>